<comment type="caution">
    <text evidence="1">The sequence shown here is derived from an EMBL/GenBank/DDBJ whole genome shotgun (WGS) entry which is preliminary data.</text>
</comment>
<dbReference type="EMBL" id="LAZR01041736">
    <property type="protein sequence ID" value="KKL11241.1"/>
    <property type="molecule type" value="Genomic_DNA"/>
</dbReference>
<gene>
    <name evidence="1" type="ORF">LCGC14_2547760</name>
</gene>
<accession>A0A0F9D070</accession>
<evidence type="ECO:0000313" key="1">
    <source>
        <dbReference type="EMBL" id="KKL11241.1"/>
    </source>
</evidence>
<sequence>KQVKLPGRHEYVVIKTFNTTKPRIGEYFGIARLNNLIASGINVEIGK</sequence>
<name>A0A0F9D070_9ZZZZ</name>
<proteinExistence type="predicted"/>
<feature type="non-terminal residue" evidence="1">
    <location>
        <position position="1"/>
    </location>
</feature>
<protein>
    <submittedName>
        <fullName evidence="1">Uncharacterized protein</fullName>
    </submittedName>
</protein>
<organism evidence="1">
    <name type="scientific">marine sediment metagenome</name>
    <dbReference type="NCBI Taxonomy" id="412755"/>
    <lineage>
        <taxon>unclassified sequences</taxon>
        <taxon>metagenomes</taxon>
        <taxon>ecological metagenomes</taxon>
    </lineage>
</organism>
<dbReference type="AlphaFoldDB" id="A0A0F9D070"/>
<reference evidence="1" key="1">
    <citation type="journal article" date="2015" name="Nature">
        <title>Complex archaea that bridge the gap between prokaryotes and eukaryotes.</title>
        <authorList>
            <person name="Spang A."/>
            <person name="Saw J.H."/>
            <person name="Jorgensen S.L."/>
            <person name="Zaremba-Niedzwiedzka K."/>
            <person name="Martijn J."/>
            <person name="Lind A.E."/>
            <person name="van Eijk R."/>
            <person name="Schleper C."/>
            <person name="Guy L."/>
            <person name="Ettema T.J."/>
        </authorList>
    </citation>
    <scope>NUCLEOTIDE SEQUENCE</scope>
</reference>